<sequence>MVNTQGLILRCSFAYTSNPGNGPFRPQGAPASQGGVEDQVALDRSRLIIVTSATLGAKTPINHEIIVTHGRTNALVSLSDPIETTGYSHLSESRLADRSFRRQFADRSLGRQVIWVTGRLADWSFNRQVVWPNGRLAESSFG</sequence>
<dbReference type="AlphaFoldDB" id="A0A085LJG6"/>
<gene>
    <name evidence="1" type="ORF">M513_14011</name>
</gene>
<proteinExistence type="predicted"/>
<name>A0A085LJG6_9BILA</name>
<protein>
    <submittedName>
        <fullName evidence="1">Uncharacterized protein</fullName>
    </submittedName>
</protein>
<keyword evidence="2" id="KW-1185">Reference proteome</keyword>
<dbReference type="Proteomes" id="UP000030764">
    <property type="component" value="Unassembled WGS sequence"/>
</dbReference>
<dbReference type="EMBL" id="KL363764">
    <property type="protein sequence ID" value="KFD45112.1"/>
    <property type="molecule type" value="Genomic_DNA"/>
</dbReference>
<reference evidence="1 2" key="1">
    <citation type="journal article" date="2014" name="Nat. Genet.">
        <title>Genome and transcriptome of the porcine whipworm Trichuris suis.</title>
        <authorList>
            <person name="Jex A.R."/>
            <person name="Nejsum P."/>
            <person name="Schwarz E.M."/>
            <person name="Hu L."/>
            <person name="Young N.D."/>
            <person name="Hall R.S."/>
            <person name="Korhonen P.K."/>
            <person name="Liao S."/>
            <person name="Thamsborg S."/>
            <person name="Xia J."/>
            <person name="Xu P."/>
            <person name="Wang S."/>
            <person name="Scheerlinck J.P."/>
            <person name="Hofmann A."/>
            <person name="Sternberg P.W."/>
            <person name="Wang J."/>
            <person name="Gasser R.B."/>
        </authorList>
    </citation>
    <scope>NUCLEOTIDE SEQUENCE [LARGE SCALE GENOMIC DNA]</scope>
    <source>
        <strain evidence="1">DCEP-RM93M</strain>
    </source>
</reference>
<evidence type="ECO:0000313" key="1">
    <source>
        <dbReference type="EMBL" id="KFD45112.1"/>
    </source>
</evidence>
<evidence type="ECO:0000313" key="2">
    <source>
        <dbReference type="Proteomes" id="UP000030764"/>
    </source>
</evidence>
<organism evidence="1 2">
    <name type="scientific">Trichuris suis</name>
    <name type="common">pig whipworm</name>
    <dbReference type="NCBI Taxonomy" id="68888"/>
    <lineage>
        <taxon>Eukaryota</taxon>
        <taxon>Metazoa</taxon>
        <taxon>Ecdysozoa</taxon>
        <taxon>Nematoda</taxon>
        <taxon>Enoplea</taxon>
        <taxon>Dorylaimia</taxon>
        <taxon>Trichinellida</taxon>
        <taxon>Trichuridae</taxon>
        <taxon>Trichuris</taxon>
    </lineage>
</organism>
<accession>A0A085LJG6</accession>